<name>A0ABY8JIN2_9BRAD</name>
<proteinExistence type="predicted"/>
<dbReference type="Gene3D" id="3.10.450.50">
    <property type="match status" value="1"/>
</dbReference>
<dbReference type="PANTHER" id="PTHR38436:SF1">
    <property type="entry name" value="ESTER CYCLASE"/>
    <property type="match status" value="1"/>
</dbReference>
<dbReference type="RefSeq" id="WP_076826854.1">
    <property type="nucleotide sequence ID" value="NZ_CP121646.1"/>
</dbReference>
<dbReference type="SUPFAM" id="SSF54427">
    <property type="entry name" value="NTF2-like"/>
    <property type="match status" value="1"/>
</dbReference>
<dbReference type="EMBL" id="CP121646">
    <property type="protein sequence ID" value="WFU65469.1"/>
    <property type="molecule type" value="Genomic_DNA"/>
</dbReference>
<reference evidence="1 2" key="1">
    <citation type="submission" date="2023-04" db="EMBL/GenBank/DDBJ databases">
        <title>Australian commercial rhizobial inoculants.</title>
        <authorList>
            <person name="Kohlmeier M.G."/>
            <person name="O'Hara G.W."/>
            <person name="Colombi E."/>
            <person name="Ramsay J.P."/>
            <person name="Terpolilli J."/>
        </authorList>
    </citation>
    <scope>NUCLEOTIDE SEQUENCE [LARGE SCALE GENOMIC DNA]</scope>
    <source>
        <strain evidence="1 2">CB627</strain>
    </source>
</reference>
<organism evidence="1 2">
    <name type="scientific">Bradyrhizobium brasilense</name>
    <dbReference type="NCBI Taxonomy" id="1419277"/>
    <lineage>
        <taxon>Bacteria</taxon>
        <taxon>Pseudomonadati</taxon>
        <taxon>Pseudomonadota</taxon>
        <taxon>Alphaproteobacteria</taxon>
        <taxon>Hyphomicrobiales</taxon>
        <taxon>Nitrobacteraceae</taxon>
        <taxon>Bradyrhizobium</taxon>
    </lineage>
</organism>
<keyword evidence="2" id="KW-1185">Reference proteome</keyword>
<sequence>MSIEKVVERFYEAHNARDAAAVAALYAPDASHEEIAQRKVKQGPKEIATGLERFFGWFPDASWTPERRAVGANGVAMMSYLLKATLKSQMGPIAPREQAISLRGVHLLVIRDGLIHRSEDYWDADTFQRQLNHV</sequence>
<dbReference type="Proteomes" id="UP001221546">
    <property type="component" value="Chromosome"/>
</dbReference>
<dbReference type="InterPro" id="IPR009959">
    <property type="entry name" value="Cyclase_SnoaL-like"/>
</dbReference>
<gene>
    <name evidence="1" type="ORF">QA636_08100</name>
</gene>
<accession>A0ABY8JIN2</accession>
<protein>
    <submittedName>
        <fullName evidence="1">Ester cyclase</fullName>
    </submittedName>
</protein>
<dbReference type="PANTHER" id="PTHR38436">
    <property type="entry name" value="POLYKETIDE CYCLASE SNOAL-LIKE DOMAIN"/>
    <property type="match status" value="1"/>
</dbReference>
<evidence type="ECO:0000313" key="2">
    <source>
        <dbReference type="Proteomes" id="UP001221546"/>
    </source>
</evidence>
<evidence type="ECO:0000313" key="1">
    <source>
        <dbReference type="EMBL" id="WFU65469.1"/>
    </source>
</evidence>
<dbReference type="Pfam" id="PF07366">
    <property type="entry name" value="SnoaL"/>
    <property type="match status" value="1"/>
</dbReference>
<dbReference type="InterPro" id="IPR032710">
    <property type="entry name" value="NTF2-like_dom_sf"/>
</dbReference>